<name>A0ABS9T4J4_9ACTN</name>
<comment type="caution">
    <text evidence="3">The sequence shown here is derived from an EMBL/GenBank/DDBJ whole genome shotgun (WGS) entry which is preliminary data.</text>
</comment>
<feature type="transmembrane region" description="Helical" evidence="2">
    <location>
        <begin position="375"/>
        <end position="395"/>
    </location>
</feature>
<keyword evidence="2" id="KW-1133">Transmembrane helix</keyword>
<reference evidence="3" key="2">
    <citation type="journal article" date="2023" name="Int. J. Syst. Evol. Microbiol.">
        <title>Streptomyces marispadix sp. nov., isolated from marine beach sediment of the Northern Coast of Portugal.</title>
        <authorList>
            <person name="dos Santos J.D.N."/>
            <person name="Vitorino I.R."/>
            <person name="Kallscheuer N."/>
            <person name="Srivastava A."/>
            <person name="Krautwurst S."/>
            <person name="Marz M."/>
            <person name="Jogler C."/>
            <person name="Lobo Da Cunha A."/>
            <person name="Catita J."/>
            <person name="Goncalves H."/>
            <person name="Gonzalez I."/>
            <person name="Reyes F."/>
            <person name="Lage O.M."/>
        </authorList>
    </citation>
    <scope>NUCLEOTIDE SEQUENCE</scope>
    <source>
        <strain evidence="3">M600PL45_2</strain>
    </source>
</reference>
<feature type="transmembrane region" description="Helical" evidence="2">
    <location>
        <begin position="401"/>
        <end position="421"/>
    </location>
</feature>
<proteinExistence type="predicted"/>
<evidence type="ECO:0000256" key="1">
    <source>
        <dbReference type="SAM" id="MobiDB-lite"/>
    </source>
</evidence>
<feature type="region of interest" description="Disordered" evidence="1">
    <location>
        <begin position="235"/>
        <end position="268"/>
    </location>
</feature>
<evidence type="ECO:0008006" key="5">
    <source>
        <dbReference type="Google" id="ProtNLM"/>
    </source>
</evidence>
<organism evidence="3 4">
    <name type="scientific">Streptomyces marispadix</name>
    <dbReference type="NCBI Taxonomy" id="2922868"/>
    <lineage>
        <taxon>Bacteria</taxon>
        <taxon>Bacillati</taxon>
        <taxon>Actinomycetota</taxon>
        <taxon>Actinomycetes</taxon>
        <taxon>Kitasatosporales</taxon>
        <taxon>Streptomycetaceae</taxon>
        <taxon>Streptomyces</taxon>
    </lineage>
</organism>
<evidence type="ECO:0000313" key="4">
    <source>
        <dbReference type="Proteomes" id="UP001166784"/>
    </source>
</evidence>
<feature type="compositionally biased region" description="Basic and acidic residues" evidence="1">
    <location>
        <begin position="253"/>
        <end position="268"/>
    </location>
</feature>
<dbReference type="EMBL" id="JAKWJU010000002">
    <property type="protein sequence ID" value="MCH6163473.1"/>
    <property type="molecule type" value="Genomic_DNA"/>
</dbReference>
<feature type="transmembrane region" description="Helical" evidence="2">
    <location>
        <begin position="37"/>
        <end position="54"/>
    </location>
</feature>
<keyword evidence="4" id="KW-1185">Reference proteome</keyword>
<feature type="transmembrane region" description="Helical" evidence="2">
    <location>
        <begin position="75"/>
        <end position="95"/>
    </location>
</feature>
<evidence type="ECO:0000313" key="3">
    <source>
        <dbReference type="EMBL" id="MCH6163473.1"/>
    </source>
</evidence>
<gene>
    <name evidence="3" type="ORF">MMA15_24685</name>
</gene>
<keyword evidence="2" id="KW-0812">Transmembrane</keyword>
<dbReference type="RefSeq" id="WP_241062367.1">
    <property type="nucleotide sequence ID" value="NZ_JAKWJU010000002.1"/>
</dbReference>
<accession>A0ABS9T4J4</accession>
<dbReference type="Proteomes" id="UP001166784">
    <property type="component" value="Unassembled WGS sequence"/>
</dbReference>
<keyword evidence="2" id="KW-0472">Membrane</keyword>
<evidence type="ECO:0000256" key="2">
    <source>
        <dbReference type="SAM" id="Phobius"/>
    </source>
</evidence>
<feature type="transmembrane region" description="Helical" evidence="2">
    <location>
        <begin position="201"/>
        <end position="224"/>
    </location>
</feature>
<reference evidence="3" key="1">
    <citation type="submission" date="2022-03" db="EMBL/GenBank/DDBJ databases">
        <authorList>
            <person name="Santos J.D.N."/>
            <person name="Kallscheuer N."/>
            <person name="Jogler C."/>
            <person name="Lage O.M."/>
        </authorList>
    </citation>
    <scope>NUCLEOTIDE SEQUENCE</scope>
    <source>
        <strain evidence="3">M600PL45_2</strain>
    </source>
</reference>
<sequence length="442" mass="47413">MQRALRRHGPWLCVLALAGLLVQGMVKYAAPAPRWDMVAWTALLAVAALVVWRVRKASSPQREVRASRWHYGRGAMVLAGVFAAGVVGLFLGVGVSEFTPKVQRILEADPVIRSSQVTEVTKVSGDDSGRGPDQLSYTIHHRVRFDSGTETVESTVDSFRAISPGSTVWVLYDPGKPDIGGHTEESKDELEALQGGTVDTFWMGITAGNLGLAGLFAAMALFGTNKLVRDGSRRGSLRCAPATSGRTGVARHRPPERTNNRTERSELREKSGPFVELVLQGGAVVRLFVDKIIEAGALAQQLGEATGTLYWDGVPPVRGADATWALFVLDSGEEIPGVVQRSDSFDWQTAGAQVDRTDTRALERRPVVHPVTWQPGVQVVAVPFIAAAVGALLAYAYLGSAIALVVAWAMLPLALGAVYIARGMHLDEAVPEAPPVDMGKAR</sequence>
<protein>
    <recommendedName>
        <fullName evidence="5">DUF3592 domain-containing protein</fullName>
    </recommendedName>
</protein>